<feature type="domain" description="RNA polymerase sigma-70 region 2" evidence="6">
    <location>
        <begin position="17"/>
        <end position="78"/>
    </location>
</feature>
<feature type="domain" description="RNA polymerase sigma factor 70 region 4 type 2" evidence="7">
    <location>
        <begin position="105"/>
        <end position="157"/>
    </location>
</feature>
<evidence type="ECO:0000256" key="3">
    <source>
        <dbReference type="ARBA" id="ARBA00023082"/>
    </source>
</evidence>
<keyword evidence="2" id="KW-0805">Transcription regulation</keyword>
<sequence length="171" mass="19765">MEELAEREFREYVALRQGALYRIAYLLTGHHQDAEDLLQVALTKLALHWPRVHRSGSPDGYVRKILYRQHISIWRGSRNRREHVMGLLPEMTAVEDPSGQTVLKLALSRVLGELTRRQRAVVVLRYYEDLPEAEVAALMGTSVGTVRSQVHRTLTRLRVLCPELRYIEEPV</sequence>
<dbReference type="PANTHER" id="PTHR43133:SF50">
    <property type="entry name" value="ECF RNA POLYMERASE SIGMA FACTOR SIGM"/>
    <property type="match status" value="1"/>
</dbReference>
<proteinExistence type="inferred from homology"/>
<protein>
    <submittedName>
        <fullName evidence="8">RNA polymerase sigma factor</fullName>
    </submittedName>
</protein>
<dbReference type="InterPro" id="IPR036388">
    <property type="entry name" value="WH-like_DNA-bd_sf"/>
</dbReference>
<dbReference type="SUPFAM" id="SSF88946">
    <property type="entry name" value="Sigma2 domain of RNA polymerase sigma factors"/>
    <property type="match status" value="1"/>
</dbReference>
<organism evidence="8 9">
    <name type="scientific">Catellatospora citrea</name>
    <dbReference type="NCBI Taxonomy" id="53366"/>
    <lineage>
        <taxon>Bacteria</taxon>
        <taxon>Bacillati</taxon>
        <taxon>Actinomycetota</taxon>
        <taxon>Actinomycetes</taxon>
        <taxon>Micromonosporales</taxon>
        <taxon>Micromonosporaceae</taxon>
        <taxon>Catellatospora</taxon>
    </lineage>
</organism>
<dbReference type="Gene3D" id="1.10.10.10">
    <property type="entry name" value="Winged helix-like DNA-binding domain superfamily/Winged helix DNA-binding domain"/>
    <property type="match status" value="1"/>
</dbReference>
<dbReference type="NCBIfam" id="TIGR02983">
    <property type="entry name" value="SigE-fam_strep"/>
    <property type="match status" value="1"/>
</dbReference>
<dbReference type="GO" id="GO:0006352">
    <property type="term" value="P:DNA-templated transcription initiation"/>
    <property type="evidence" value="ECO:0007669"/>
    <property type="project" value="InterPro"/>
</dbReference>
<dbReference type="InterPro" id="IPR013324">
    <property type="entry name" value="RNA_pol_sigma_r3/r4-like"/>
</dbReference>
<keyword evidence="9" id="KW-1185">Reference proteome</keyword>
<dbReference type="AlphaFoldDB" id="A0A8J3K9B4"/>
<evidence type="ECO:0000259" key="6">
    <source>
        <dbReference type="Pfam" id="PF04542"/>
    </source>
</evidence>
<dbReference type="GO" id="GO:0016987">
    <property type="term" value="F:sigma factor activity"/>
    <property type="evidence" value="ECO:0007669"/>
    <property type="project" value="UniProtKB-KW"/>
</dbReference>
<evidence type="ECO:0000313" key="8">
    <source>
        <dbReference type="EMBL" id="GIF98837.1"/>
    </source>
</evidence>
<comment type="caution">
    <text evidence="8">The sequence shown here is derived from an EMBL/GenBank/DDBJ whole genome shotgun (WGS) entry which is preliminary data.</text>
</comment>
<dbReference type="InterPro" id="IPR014325">
    <property type="entry name" value="RNA_pol_sigma-E_actinobac"/>
</dbReference>
<accession>A0A8J3K9B4</accession>
<comment type="similarity">
    <text evidence="1">Belongs to the sigma-70 factor family. ECF subfamily.</text>
</comment>
<dbReference type="Pfam" id="PF04542">
    <property type="entry name" value="Sigma70_r2"/>
    <property type="match status" value="1"/>
</dbReference>
<dbReference type="Pfam" id="PF08281">
    <property type="entry name" value="Sigma70_r4_2"/>
    <property type="match status" value="1"/>
</dbReference>
<evidence type="ECO:0000256" key="5">
    <source>
        <dbReference type="ARBA" id="ARBA00023163"/>
    </source>
</evidence>
<dbReference type="CDD" id="cd06171">
    <property type="entry name" value="Sigma70_r4"/>
    <property type="match status" value="1"/>
</dbReference>
<dbReference type="Proteomes" id="UP000659904">
    <property type="component" value="Unassembled WGS sequence"/>
</dbReference>
<evidence type="ECO:0000256" key="1">
    <source>
        <dbReference type="ARBA" id="ARBA00010641"/>
    </source>
</evidence>
<dbReference type="PANTHER" id="PTHR43133">
    <property type="entry name" value="RNA POLYMERASE ECF-TYPE SIGMA FACTO"/>
    <property type="match status" value="1"/>
</dbReference>
<evidence type="ECO:0000256" key="4">
    <source>
        <dbReference type="ARBA" id="ARBA00023125"/>
    </source>
</evidence>
<dbReference type="RefSeq" id="WP_120320451.1">
    <property type="nucleotide sequence ID" value="NZ_BONH01000017.1"/>
</dbReference>
<dbReference type="InterPro" id="IPR014284">
    <property type="entry name" value="RNA_pol_sigma-70_dom"/>
</dbReference>
<dbReference type="EMBL" id="BONH01000017">
    <property type="protein sequence ID" value="GIF98837.1"/>
    <property type="molecule type" value="Genomic_DNA"/>
</dbReference>
<dbReference type="GO" id="GO:0003677">
    <property type="term" value="F:DNA binding"/>
    <property type="evidence" value="ECO:0007669"/>
    <property type="project" value="UniProtKB-KW"/>
</dbReference>
<dbReference type="NCBIfam" id="TIGR02937">
    <property type="entry name" value="sigma70-ECF"/>
    <property type="match status" value="1"/>
</dbReference>
<keyword evidence="3" id="KW-0731">Sigma factor</keyword>
<keyword evidence="4" id="KW-0238">DNA-binding</keyword>
<gene>
    <name evidence="8" type="ORF">Cci01nite_39310</name>
</gene>
<dbReference type="SUPFAM" id="SSF88659">
    <property type="entry name" value="Sigma3 and sigma4 domains of RNA polymerase sigma factors"/>
    <property type="match status" value="1"/>
</dbReference>
<dbReference type="InterPro" id="IPR007627">
    <property type="entry name" value="RNA_pol_sigma70_r2"/>
</dbReference>
<dbReference type="Gene3D" id="1.10.1740.10">
    <property type="match status" value="1"/>
</dbReference>
<reference evidence="8 9" key="1">
    <citation type="submission" date="2021-01" db="EMBL/GenBank/DDBJ databases">
        <title>Whole genome shotgun sequence of Catellatospora citrea NBRC 14495.</title>
        <authorList>
            <person name="Komaki H."/>
            <person name="Tamura T."/>
        </authorList>
    </citation>
    <scope>NUCLEOTIDE SEQUENCE [LARGE SCALE GENOMIC DNA]</scope>
    <source>
        <strain evidence="8 9">NBRC 14495</strain>
    </source>
</reference>
<dbReference type="InterPro" id="IPR013249">
    <property type="entry name" value="RNA_pol_sigma70_r4_t2"/>
</dbReference>
<dbReference type="InterPro" id="IPR013325">
    <property type="entry name" value="RNA_pol_sigma_r2"/>
</dbReference>
<keyword evidence="5" id="KW-0804">Transcription</keyword>
<dbReference type="InterPro" id="IPR039425">
    <property type="entry name" value="RNA_pol_sigma-70-like"/>
</dbReference>
<name>A0A8J3K9B4_9ACTN</name>
<evidence type="ECO:0000259" key="7">
    <source>
        <dbReference type="Pfam" id="PF08281"/>
    </source>
</evidence>
<evidence type="ECO:0000313" key="9">
    <source>
        <dbReference type="Proteomes" id="UP000659904"/>
    </source>
</evidence>
<evidence type="ECO:0000256" key="2">
    <source>
        <dbReference type="ARBA" id="ARBA00023015"/>
    </source>
</evidence>